<feature type="compositionally biased region" description="Low complexity" evidence="1">
    <location>
        <begin position="19"/>
        <end position="28"/>
    </location>
</feature>
<feature type="region of interest" description="Disordered" evidence="1">
    <location>
        <begin position="114"/>
        <end position="217"/>
    </location>
</feature>
<feature type="compositionally biased region" description="Basic and acidic residues" evidence="1">
    <location>
        <begin position="207"/>
        <end position="217"/>
    </location>
</feature>
<feature type="non-terminal residue" evidence="2">
    <location>
        <position position="217"/>
    </location>
</feature>
<dbReference type="EMBL" id="CAUYUJ010017940">
    <property type="protein sequence ID" value="CAK0879302.1"/>
    <property type="molecule type" value="Genomic_DNA"/>
</dbReference>
<organism evidence="2 3">
    <name type="scientific">Prorocentrum cordatum</name>
    <dbReference type="NCBI Taxonomy" id="2364126"/>
    <lineage>
        <taxon>Eukaryota</taxon>
        <taxon>Sar</taxon>
        <taxon>Alveolata</taxon>
        <taxon>Dinophyceae</taxon>
        <taxon>Prorocentrales</taxon>
        <taxon>Prorocentraceae</taxon>
        <taxon>Prorocentrum</taxon>
    </lineage>
</organism>
<sequence length="217" mass="22040">KHDVGGPGPSMPRRTGSGARVAPGAVDRPAPRRARVLEVQVRAVGQPPGPLVGASPKGGVHARRRRRVAAVHGRRRVHVVAHGAVPRLARDGTVASGEGPVASGPAAVAEGAVAHGGRVSPSPPVPSVRRRGHRGPREAAPRAEEGWAGRPLPARPVAAAPPLAGGPKSHGRREELVRQGAARGGEPAAPHGKGGRRRGGPSPRGVHRPEHEAAAPG</sequence>
<name>A0ABN9W087_9DINO</name>
<dbReference type="Proteomes" id="UP001189429">
    <property type="component" value="Unassembled WGS sequence"/>
</dbReference>
<evidence type="ECO:0000313" key="2">
    <source>
        <dbReference type="EMBL" id="CAK0879302.1"/>
    </source>
</evidence>
<feature type="compositionally biased region" description="Low complexity" evidence="1">
    <location>
        <begin position="148"/>
        <end position="167"/>
    </location>
</feature>
<proteinExistence type="predicted"/>
<protein>
    <submittedName>
        <fullName evidence="2">Uncharacterized protein</fullName>
    </submittedName>
</protein>
<evidence type="ECO:0000313" key="3">
    <source>
        <dbReference type="Proteomes" id="UP001189429"/>
    </source>
</evidence>
<accession>A0ABN9W087</accession>
<keyword evidence="3" id="KW-1185">Reference proteome</keyword>
<comment type="caution">
    <text evidence="2">The sequence shown here is derived from an EMBL/GenBank/DDBJ whole genome shotgun (WGS) entry which is preliminary data.</text>
</comment>
<reference evidence="2" key="1">
    <citation type="submission" date="2023-10" db="EMBL/GenBank/DDBJ databases">
        <authorList>
            <person name="Chen Y."/>
            <person name="Shah S."/>
            <person name="Dougan E. K."/>
            <person name="Thang M."/>
            <person name="Chan C."/>
        </authorList>
    </citation>
    <scope>NUCLEOTIDE SEQUENCE [LARGE SCALE GENOMIC DNA]</scope>
</reference>
<feature type="non-terminal residue" evidence="2">
    <location>
        <position position="1"/>
    </location>
</feature>
<gene>
    <name evidence="2" type="ORF">PCOR1329_LOCUS62768</name>
</gene>
<evidence type="ECO:0000256" key="1">
    <source>
        <dbReference type="SAM" id="MobiDB-lite"/>
    </source>
</evidence>
<feature type="compositionally biased region" description="Basic and acidic residues" evidence="1">
    <location>
        <begin position="135"/>
        <end position="147"/>
    </location>
</feature>
<feature type="region of interest" description="Disordered" evidence="1">
    <location>
        <begin position="1"/>
        <end position="33"/>
    </location>
</feature>